<dbReference type="RefSeq" id="WP_050355355.1">
    <property type="nucleotide sequence ID" value="NZ_LGSS01000008.1"/>
</dbReference>
<dbReference type="STRING" id="1503.CLPU_8c00180"/>
<reference evidence="2" key="1">
    <citation type="submission" date="2015-07" db="EMBL/GenBank/DDBJ databases">
        <title>Draft genome sequence of the purine-degrading Gottschalkia purinilyticum DSM 1384 (formerly Clostridium purinilyticum).</title>
        <authorList>
            <person name="Poehlein A."/>
            <person name="Schiel-Bengelsdorf B."/>
            <person name="Bengelsdorf F.R."/>
            <person name="Daniel R."/>
            <person name="Duerre P."/>
        </authorList>
    </citation>
    <scope>NUCLEOTIDE SEQUENCE [LARGE SCALE GENOMIC DNA]</scope>
    <source>
        <strain evidence="2">DSM 1384</strain>
    </source>
</reference>
<evidence type="ECO:0000313" key="1">
    <source>
        <dbReference type="EMBL" id="KNF08253.1"/>
    </source>
</evidence>
<protein>
    <submittedName>
        <fullName evidence="1">Uncharacterized protein</fullName>
    </submittedName>
</protein>
<sequence>MDNTEEQIVSPEEMRANIEIIKGHLPIFKNNFTKFAKQKNGDITSGEIDKIINESLKQGNLSEKGLRIVNSFYETWMAVFMMVGNDKEALEIVFRMLGL</sequence>
<keyword evidence="2" id="KW-1185">Reference proteome</keyword>
<dbReference type="OrthoDB" id="1707636at2"/>
<evidence type="ECO:0000313" key="2">
    <source>
        <dbReference type="Proteomes" id="UP000037267"/>
    </source>
</evidence>
<name>A0A0L0W9M2_GOTPU</name>
<dbReference type="Proteomes" id="UP000037267">
    <property type="component" value="Unassembled WGS sequence"/>
</dbReference>
<gene>
    <name evidence="1" type="ORF">CLPU_8c00180</name>
</gene>
<dbReference type="EMBL" id="LGSS01000008">
    <property type="protein sequence ID" value="KNF08253.1"/>
    <property type="molecule type" value="Genomic_DNA"/>
</dbReference>
<accession>A0A0L0W9M2</accession>
<proteinExistence type="predicted"/>
<organism evidence="1 2">
    <name type="scientific">Gottschalkia purinilytica</name>
    <name type="common">Clostridium purinilyticum</name>
    <dbReference type="NCBI Taxonomy" id="1503"/>
    <lineage>
        <taxon>Bacteria</taxon>
        <taxon>Bacillati</taxon>
        <taxon>Bacillota</taxon>
        <taxon>Tissierellia</taxon>
        <taxon>Tissierellales</taxon>
        <taxon>Gottschalkiaceae</taxon>
        <taxon>Gottschalkia</taxon>
    </lineage>
</organism>
<comment type="caution">
    <text evidence="1">The sequence shown here is derived from an EMBL/GenBank/DDBJ whole genome shotgun (WGS) entry which is preliminary data.</text>
</comment>
<dbReference type="AlphaFoldDB" id="A0A0L0W9M2"/>